<evidence type="ECO:0000313" key="1">
    <source>
        <dbReference type="EMBL" id="GFG56860.1"/>
    </source>
</evidence>
<name>A0A7I9WHT6_9MYCO</name>
<protein>
    <recommendedName>
        <fullName evidence="3">Cache domain-containing protein</fullName>
    </recommendedName>
</protein>
<gene>
    <name evidence="1" type="ORF">MMUR_09960</name>
</gene>
<organism evidence="1 2">
    <name type="scientific">Mycolicibacterium murale</name>
    <dbReference type="NCBI Taxonomy" id="182220"/>
    <lineage>
        <taxon>Bacteria</taxon>
        <taxon>Bacillati</taxon>
        <taxon>Actinomycetota</taxon>
        <taxon>Actinomycetes</taxon>
        <taxon>Mycobacteriales</taxon>
        <taxon>Mycobacteriaceae</taxon>
        <taxon>Mycolicibacterium</taxon>
    </lineage>
</organism>
<dbReference type="RefSeq" id="WP_193488322.1">
    <property type="nucleotide sequence ID" value="NZ_BAAAMC010000003.1"/>
</dbReference>
<dbReference type="Pfam" id="PF22673">
    <property type="entry name" value="MCP-like_PDC_1"/>
    <property type="match status" value="1"/>
</dbReference>
<evidence type="ECO:0008006" key="3">
    <source>
        <dbReference type="Google" id="ProtNLM"/>
    </source>
</evidence>
<accession>A0A7I9WHT6</accession>
<dbReference type="AlphaFoldDB" id="A0A7I9WHT6"/>
<dbReference type="Proteomes" id="UP000465241">
    <property type="component" value="Unassembled WGS sequence"/>
</dbReference>
<evidence type="ECO:0000313" key="2">
    <source>
        <dbReference type="Proteomes" id="UP000465241"/>
    </source>
</evidence>
<proteinExistence type="predicted"/>
<reference evidence="1 2" key="1">
    <citation type="journal article" date="2019" name="Emerg. Microbes Infect.">
        <title>Comprehensive subspecies identification of 175 nontuberculous mycobacteria species based on 7547 genomic profiles.</title>
        <authorList>
            <person name="Matsumoto Y."/>
            <person name="Kinjo T."/>
            <person name="Motooka D."/>
            <person name="Nabeya D."/>
            <person name="Jung N."/>
            <person name="Uechi K."/>
            <person name="Horii T."/>
            <person name="Iida T."/>
            <person name="Fujita J."/>
            <person name="Nakamura S."/>
        </authorList>
    </citation>
    <scope>NUCLEOTIDE SEQUENCE [LARGE SCALE GENOMIC DNA]</scope>
    <source>
        <strain evidence="1 2">JCM 13392</strain>
    </source>
</reference>
<sequence length="226" mass="24301">MTGAVTRAVMALVEDTFAALHRIGTAMAAVWEQQPAPRSTDLIRLRSAVFTELAQRPELFNGAGVVVAEDALADEPRYLQWWRNGGTGAAPTPLRLDLDPGSEYFYDYSDMEWFTTPRDRGIRTVHGPYLDFTGVDINVCTFAVPATSAGGSFIGIAGADVPVAAIDSALMPVLRDSRPLALINAAGRVIVSNDSDHLPGARLAQTSPGIRHPVPESPWTLVFLAN</sequence>
<keyword evidence="2" id="KW-1185">Reference proteome</keyword>
<dbReference type="Gene3D" id="3.30.450.20">
    <property type="entry name" value="PAS domain"/>
    <property type="match status" value="1"/>
</dbReference>
<comment type="caution">
    <text evidence="1">The sequence shown here is derived from an EMBL/GenBank/DDBJ whole genome shotgun (WGS) entry which is preliminary data.</text>
</comment>
<dbReference type="CDD" id="cd12913">
    <property type="entry name" value="PDC1_MCP_like"/>
    <property type="match status" value="1"/>
</dbReference>
<dbReference type="EMBL" id="BLKT01000003">
    <property type="protein sequence ID" value="GFG56860.1"/>
    <property type="molecule type" value="Genomic_DNA"/>
</dbReference>